<feature type="region of interest" description="Disordered" evidence="1">
    <location>
        <begin position="26"/>
        <end position="103"/>
    </location>
</feature>
<dbReference type="Proteomes" id="UP000298327">
    <property type="component" value="Unassembled WGS sequence"/>
</dbReference>
<evidence type="ECO:0000313" key="3">
    <source>
        <dbReference type="Proteomes" id="UP000298327"/>
    </source>
</evidence>
<organism evidence="2 3">
    <name type="scientific">Dentipellis fragilis</name>
    <dbReference type="NCBI Taxonomy" id="205917"/>
    <lineage>
        <taxon>Eukaryota</taxon>
        <taxon>Fungi</taxon>
        <taxon>Dikarya</taxon>
        <taxon>Basidiomycota</taxon>
        <taxon>Agaricomycotina</taxon>
        <taxon>Agaricomycetes</taxon>
        <taxon>Russulales</taxon>
        <taxon>Hericiaceae</taxon>
        <taxon>Dentipellis</taxon>
    </lineage>
</organism>
<reference evidence="2 3" key="1">
    <citation type="submission" date="2019-02" db="EMBL/GenBank/DDBJ databases">
        <title>Genome sequencing of the rare red list fungi Dentipellis fragilis.</title>
        <authorList>
            <person name="Buettner E."/>
            <person name="Kellner H."/>
        </authorList>
    </citation>
    <scope>NUCLEOTIDE SEQUENCE [LARGE SCALE GENOMIC DNA]</scope>
    <source>
        <strain evidence="2 3">DSM 105465</strain>
    </source>
</reference>
<feature type="compositionally biased region" description="Basic and acidic residues" evidence="1">
    <location>
        <begin position="56"/>
        <end position="88"/>
    </location>
</feature>
<sequence length="210" mass="24211">MISGRTAVSFCRALNEWCEPLHREYQREKARNEGLADKESGEGQYQEHDGDDGDEREGGKELTRSLEDRERGNSEGDKGAEVPNKLDDPWSLNNSEDSIDDTSISSSETMYIFLPGLESLELRDVDFGDCGPDEDYAALHEDIRDRLLDRNMYCSPMEIFVKNCSIREEWVEELLDNGIDFHWDNDEGLYREVVDDDDDDEHFSYFASNE</sequence>
<dbReference type="EMBL" id="SEOQ01000252">
    <property type="protein sequence ID" value="TFY66390.1"/>
    <property type="molecule type" value="Genomic_DNA"/>
</dbReference>
<proteinExistence type="predicted"/>
<comment type="caution">
    <text evidence="2">The sequence shown here is derived from an EMBL/GenBank/DDBJ whole genome shotgun (WGS) entry which is preliminary data.</text>
</comment>
<evidence type="ECO:0000256" key="1">
    <source>
        <dbReference type="SAM" id="MobiDB-lite"/>
    </source>
</evidence>
<gene>
    <name evidence="2" type="ORF">EVG20_g4707</name>
</gene>
<dbReference type="AlphaFoldDB" id="A0A4Y9YXB1"/>
<keyword evidence="3" id="KW-1185">Reference proteome</keyword>
<name>A0A4Y9YXB1_9AGAM</name>
<protein>
    <submittedName>
        <fullName evidence="2">Uncharacterized protein</fullName>
    </submittedName>
</protein>
<accession>A0A4Y9YXB1</accession>
<feature type="compositionally biased region" description="Basic and acidic residues" evidence="1">
    <location>
        <begin position="26"/>
        <end position="48"/>
    </location>
</feature>
<evidence type="ECO:0000313" key="2">
    <source>
        <dbReference type="EMBL" id="TFY66390.1"/>
    </source>
</evidence>